<gene>
    <name evidence="3" type="ORF">Hgul01_03400</name>
</gene>
<sequence>MSYHAFVVEDSEVHATLAELLLQEAGFEVTIWRSIRQAWHWFEHDQTKQPMLGLLDIKLPDPTLPRLESTVLAAAISDAVAQGRHAPVHLVAISSELTPQREWAALATGCSAVLSKPLTPLKAQWLAELITQPMPTLSDEISAVAFRQGQLDVLNLLELQQRPPRRVWQIEDVRNLLAVLTAGFHVGEQGREAGLNLQHEFGGSTAAHVALRACLPVLESEQARLLGLLLHGVAQQTIAGRLGLGRRKLEGQIEQLLQQLAILLSQG</sequence>
<name>A0ABP9X437_9CHLR</name>
<evidence type="ECO:0000313" key="4">
    <source>
        <dbReference type="Proteomes" id="UP001428290"/>
    </source>
</evidence>
<dbReference type="SMART" id="SM00448">
    <property type="entry name" value="REC"/>
    <property type="match status" value="1"/>
</dbReference>
<feature type="modified residue" description="4-aspartylphosphate" evidence="1">
    <location>
        <position position="56"/>
    </location>
</feature>
<dbReference type="CDD" id="cd00156">
    <property type="entry name" value="REC"/>
    <property type="match status" value="1"/>
</dbReference>
<reference evidence="3 4" key="1">
    <citation type="submission" date="2024-02" db="EMBL/GenBank/DDBJ databases">
        <title>Herpetosiphon gulosus NBRC 112829.</title>
        <authorList>
            <person name="Ichikawa N."/>
            <person name="Katano-Makiyama Y."/>
            <person name="Hidaka K."/>
        </authorList>
    </citation>
    <scope>NUCLEOTIDE SEQUENCE [LARGE SCALE GENOMIC DNA]</scope>
    <source>
        <strain evidence="3 4">NBRC 112829</strain>
    </source>
</reference>
<evidence type="ECO:0000313" key="3">
    <source>
        <dbReference type="EMBL" id="GAA5529588.1"/>
    </source>
</evidence>
<dbReference type="EMBL" id="BAABRU010000012">
    <property type="protein sequence ID" value="GAA5529588.1"/>
    <property type="molecule type" value="Genomic_DNA"/>
</dbReference>
<dbReference type="Gene3D" id="3.40.50.2300">
    <property type="match status" value="1"/>
</dbReference>
<accession>A0ABP9X437</accession>
<dbReference type="InterPro" id="IPR011006">
    <property type="entry name" value="CheY-like_superfamily"/>
</dbReference>
<protein>
    <recommendedName>
        <fullName evidence="2">Response regulatory domain-containing protein</fullName>
    </recommendedName>
</protein>
<feature type="domain" description="Response regulatory" evidence="2">
    <location>
        <begin position="4"/>
        <end position="131"/>
    </location>
</feature>
<evidence type="ECO:0000259" key="2">
    <source>
        <dbReference type="PROSITE" id="PS50110"/>
    </source>
</evidence>
<dbReference type="InterPro" id="IPR001789">
    <property type="entry name" value="Sig_transdc_resp-reg_receiver"/>
</dbReference>
<keyword evidence="4" id="KW-1185">Reference proteome</keyword>
<comment type="caution">
    <text evidence="3">The sequence shown here is derived from an EMBL/GenBank/DDBJ whole genome shotgun (WGS) entry which is preliminary data.</text>
</comment>
<evidence type="ECO:0000256" key="1">
    <source>
        <dbReference type="PROSITE-ProRule" id="PRU00169"/>
    </source>
</evidence>
<dbReference type="Proteomes" id="UP001428290">
    <property type="component" value="Unassembled WGS sequence"/>
</dbReference>
<dbReference type="RefSeq" id="WP_345723196.1">
    <property type="nucleotide sequence ID" value="NZ_BAABRU010000012.1"/>
</dbReference>
<dbReference type="SUPFAM" id="SSF52172">
    <property type="entry name" value="CheY-like"/>
    <property type="match status" value="1"/>
</dbReference>
<proteinExistence type="predicted"/>
<keyword evidence="1" id="KW-0597">Phosphoprotein</keyword>
<dbReference type="PROSITE" id="PS50110">
    <property type="entry name" value="RESPONSE_REGULATORY"/>
    <property type="match status" value="1"/>
</dbReference>
<organism evidence="3 4">
    <name type="scientific">Herpetosiphon gulosus</name>
    <dbReference type="NCBI Taxonomy" id="1973496"/>
    <lineage>
        <taxon>Bacteria</taxon>
        <taxon>Bacillati</taxon>
        <taxon>Chloroflexota</taxon>
        <taxon>Chloroflexia</taxon>
        <taxon>Herpetosiphonales</taxon>
        <taxon>Herpetosiphonaceae</taxon>
        <taxon>Herpetosiphon</taxon>
    </lineage>
</organism>